<accession>A0A2D3NTN9</accession>
<keyword evidence="1" id="KW-0175">Coiled coil</keyword>
<dbReference type="InterPro" id="IPR053787">
    <property type="entry name" value="Autotransptr-assoc_N"/>
</dbReference>
<evidence type="ECO:0000313" key="5">
    <source>
        <dbReference type="Proteomes" id="UP000230056"/>
    </source>
</evidence>
<gene>
    <name evidence="4" type="ORF">CTM72_02865</name>
</gene>
<keyword evidence="2" id="KW-1133">Transmembrane helix</keyword>
<reference evidence="4 5" key="1">
    <citation type="submission" date="2017-11" db="EMBL/GenBank/DDBJ databases">
        <title>Genome sequencing of Fusobacterium periodonticum KCOM 1261.</title>
        <authorList>
            <person name="Kook J.-K."/>
            <person name="Park S.-N."/>
            <person name="Lim Y.K."/>
        </authorList>
    </citation>
    <scope>NUCLEOTIDE SEQUENCE [LARGE SCALE GENOMIC DNA]</scope>
    <source>
        <strain evidence="4 5">KCOM 1261</strain>
    </source>
</reference>
<dbReference type="SMART" id="SM00710">
    <property type="entry name" value="PbH1"/>
    <property type="match status" value="7"/>
</dbReference>
<feature type="transmembrane region" description="Helical" evidence="2">
    <location>
        <begin position="15"/>
        <end position="34"/>
    </location>
</feature>
<dbReference type="Proteomes" id="UP000230056">
    <property type="component" value="Chromosome"/>
</dbReference>
<dbReference type="SUPFAM" id="SSF103515">
    <property type="entry name" value="Autotransporter"/>
    <property type="match status" value="1"/>
</dbReference>
<evidence type="ECO:0000259" key="3">
    <source>
        <dbReference type="PROSITE" id="PS51208"/>
    </source>
</evidence>
<dbReference type="RefSeq" id="WP_100024420.1">
    <property type="nucleotide sequence ID" value="NZ_CP024699.1"/>
</dbReference>
<evidence type="ECO:0000256" key="1">
    <source>
        <dbReference type="SAM" id="Coils"/>
    </source>
</evidence>
<sequence length="2266" mass="241073">MGNNNLYTVEKKYSGIKYSLGLAILFLMTGLNIFSQEMMTMEEIAKSKETLKSSVGTLQNKIEAARKENNKEINGLRLELIQLMEQGNQVVKSPWASWQFGMNYFYDNWGSSYKGRGDKQGDKVFQRDNTMGRYQTNTSNGKYGTTDLDLLSTAEPKSEITVNASIRAKSIDKEAPNLQLPRVTPPASPQLNLALESPAAIPTIEVEAPKITLSLPEPNASPFTDYSFQNGKQNLEAGWQNPGSSSNKDYWNGYNPTTKAYTPEFTTGNVKGSGDRPASIIYINNERSVPSAAELAADPKNVKGFTLENVTLTGAGNVGGAGVTQGNKNGLILIHTVRNGTLKNVTGNLYGRTNFLSIETWHAGKLVFDNVNVNIDKNADENMLFYIYPAEYNYTGYWNYVQEGSFLGKVDAKIRSNRNIIYGFMGLTRSFDIDSEGLYELEGSGNIVYSGMGWSPNNKPLIGSQNPAVGGGKTITDTYNTGMVPSIKFTAPPKSYGDNNIILYFSDLINNSNVDIYASKAGASGTNWAKTTLGIYQGEINAAARIGEKLSIDGGEQSTTRGNQLNYVNSNKFTENNVGIFAQSGQRGKVGSREITPSEDLGAVGAYNYYDKDHIHNLQIADIDITFGKYARNGIMIAAKNGTAIDVITNNITLDGSNKNIKKGNLVKDYTLATGATSLKVSDDDSHNEAGTGTIIALAQGTWNDNNDKQNMSTTTKTAFDKLPSKIDIGTEVKMSARYGEDKDANGNTVKFYPIAYVADKGVINTKKTTAYGYGSVIAYALNGGNIKIDGDVEAKDAWATNMVDKSLLYKNIGAYANGNAAPNQIKDETIGTLFTNTVGSNITITGNVTINGLAALADGEEAKVSLEGTDNVINTGTEGGLFATNGGTVEFNGGTIVSKDNSSDRGLSDNDHKSVVPFYAENNGKIVFKGGKPTTIEMYDGVVIFGEDSDYTTTIGGTNKYQGMSNVKVKLMKDGINLGVFKGLKGLTNVTWAGNSNLTTYTNKLKTIPKFADLDPNGKSFKSTLTEGTLTIDSNVNLSDANDGYNNISMERELVTINAGKTVTGNGKGLSMGSNAGAANNLESGYINKGTVDITGGTSSSGVAGINVSYGQILNDTTGIVKVDNGAGLYGTNGSKIVNKGTVTVTGSGTGIAGLGKGNATPAITYGNGKVEIVNDGTINITGANSTAIYAENNNGAAQADVTITNNKSLALGDNSSGIVLKNGSGVGGLINVSGTGNSDIKVGANGFGIYAEDSQVTLNTDYGIETADNGVGIYTTGNSSVLGNHTLNYKYSGSTTGSGIATLYSGANATNNLNINLDNSTNTTAGMVGIFANGGGNFTNTGNVVGTSTAAEFGIVADQNTNVVNSGNITLGNANNLTKPNVGIYTRTVNSITNTGNVSVGDNSIALYGYDVNHTNGNITAGNNGMGIFSKGGNISLTSGSLVVGTNNAVGVFASGANQTITSTNSMTIGDTSYGFVIKGTGHNLTTDNGTVTLGNESVFAYSDKPGTMTNRTQLVSTGSGNYGLYSAGNIKNLADINFGSGEGNVGIYSIGGTAVNGDTALGIRPRITVSGSDTTNQLYGIGMAAGDYNNNKSGSIENYGTIDVLKDNSIGMYAIGSGSTAKNYGTINLSGKNTTGMYLDQNAVGENYGTITTVPNSTNDGIKGVVALNGAIFKNYGNITINSPNGIGYYYVNTQNYENHGGSITVSGANAKETDTATQNDTGKGVKGIKIVAPGAGVTTATVIREGKTVEPIHIDTTIASPAATTVTVGSTTLDLTNRLVTMENEARASEIGMYVDTSGVKYTNPIQGLHYLTGLKKINLIFGPEAAKYTSEKDIEIGPNILKPYNDTISQVTATSGGNIKWELSASSLTWIATATQNPDFTIAKLYISKVPYASFAKDKDTQSFLDGLEQRYGVEKYGSRERTLFDKLNNLGKGEAHIFAQAIDQMKGHQYSNVQQRVQATGNILDKEFNYLRSEWQTVSKDSNKVKVFGARGEYNTDTAGVIDYKNNAYGVAYVHEDETVRLGETVGWYAGVVENKLKFKDLGSSKEDQLQGKVGIFKSVPFDENNSLNWTISGDIFVGYNKMNRRFLVVDEIFSAKSRYYTYGLGIKNEISKSFRLSESFSFIPHAGLKLEYGRFSKIKEKSGEMRLEVKGNDYLSVKPEIGAELAFKQYFGRKTVRVGVSVAYENELGKVANAHNKARVAYTTADWYNLRGEKEDRRGNVKTDLNIGVDNQRIGVTGNVGYDTKGSNIRGGLGLRVIF</sequence>
<evidence type="ECO:0000256" key="2">
    <source>
        <dbReference type="SAM" id="Phobius"/>
    </source>
</evidence>
<dbReference type="Pfam" id="PF03797">
    <property type="entry name" value="Autotransporter"/>
    <property type="match status" value="1"/>
</dbReference>
<dbReference type="PROSITE" id="PS51208">
    <property type="entry name" value="AUTOTRANSPORTER"/>
    <property type="match status" value="1"/>
</dbReference>
<dbReference type="SMART" id="SM00869">
    <property type="entry name" value="Autotransporter"/>
    <property type="match status" value="1"/>
</dbReference>
<dbReference type="NCBIfam" id="NF033175">
    <property type="entry name" value="fuso_auto_Nterm"/>
    <property type="match status" value="1"/>
</dbReference>
<proteinExistence type="predicted"/>
<keyword evidence="2" id="KW-0472">Membrane</keyword>
<evidence type="ECO:0000313" key="4">
    <source>
        <dbReference type="EMBL" id="ATV58783.1"/>
    </source>
</evidence>
<name>A0A2D3NTN9_9FUSO</name>
<feature type="coiled-coil region" evidence="1">
    <location>
        <begin position="48"/>
        <end position="86"/>
    </location>
</feature>
<dbReference type="EMBL" id="CP024699">
    <property type="protein sequence ID" value="ATV58783.1"/>
    <property type="molecule type" value="Genomic_DNA"/>
</dbReference>
<organism evidence="4 5">
    <name type="scientific">Fusobacterium pseudoperiodonticum</name>
    <dbReference type="NCBI Taxonomy" id="2663009"/>
    <lineage>
        <taxon>Bacteria</taxon>
        <taxon>Fusobacteriati</taxon>
        <taxon>Fusobacteriota</taxon>
        <taxon>Fusobacteriia</taxon>
        <taxon>Fusobacteriales</taxon>
        <taxon>Fusobacteriaceae</taxon>
        <taxon>Fusobacterium</taxon>
    </lineage>
</organism>
<protein>
    <submittedName>
        <fullName evidence="4">Autotransporter domain-containing protein</fullName>
    </submittedName>
</protein>
<dbReference type="InterPro" id="IPR036709">
    <property type="entry name" value="Autotransporte_beta_dom_sf"/>
</dbReference>
<dbReference type="InterPro" id="IPR006626">
    <property type="entry name" value="PbH1"/>
</dbReference>
<feature type="domain" description="Autotransporter" evidence="3">
    <location>
        <begin position="1973"/>
        <end position="2266"/>
    </location>
</feature>
<keyword evidence="2" id="KW-0812">Transmembrane</keyword>
<dbReference type="InterPro" id="IPR005546">
    <property type="entry name" value="Autotransporte_beta"/>
</dbReference>